<dbReference type="EnsemblPlants" id="AVESA.00010b.r2.4CG1297210.1">
    <property type="protein sequence ID" value="AVESA.00010b.r2.4CG1297210.1.CDS"/>
    <property type="gene ID" value="AVESA.00010b.r2.4CG1297210"/>
</dbReference>
<accession>A0ACD5WW11</accession>
<sequence>MAQETLICPRRRVTELPLPPADNSGCEPQRRSWTDVPADILGIVVGRLPCVEDRARLRSVCGAWRAAARRHRPPPPPLPLLVHSNFAFSIFSPDGAMTGTRRIPVPKEVAAHDVRCVGSFEGWLAGVRPNKGRYFGDGKCFLMNAFSRDVVHLPPPSASSHFVDAYTRSLPIISGSGVVECTVSAAQYVMSFCKVILSSSPDSGPKCIVAAISVHRNGSKLALWQPGMAAWCVCLGGCISKFSDISFYQGKLYMLSKLTTNLFAFEITDDDCGLMVSRVERCVADLPEVKDSYGQRWNLVEWHGKLLLVARYLGGGEGWHNICKVGAYIVDSSTKPFRFTEINTLDGDCIFISPCSGKSFHAWEYDGVEGDVIYFIDGYLYPAKNGPPFDKFMYNLGDCTLSSFAADIPEYNFRAPDGKLMSPTWLFPSE</sequence>
<protein>
    <submittedName>
        <fullName evidence="1">Uncharacterized protein</fullName>
    </submittedName>
</protein>
<reference evidence="1" key="2">
    <citation type="submission" date="2025-09" db="UniProtKB">
        <authorList>
            <consortium name="EnsemblPlants"/>
        </authorList>
    </citation>
    <scope>IDENTIFICATION</scope>
</reference>
<keyword evidence="2" id="KW-1185">Reference proteome</keyword>
<evidence type="ECO:0000313" key="2">
    <source>
        <dbReference type="Proteomes" id="UP001732700"/>
    </source>
</evidence>
<evidence type="ECO:0000313" key="1">
    <source>
        <dbReference type="EnsemblPlants" id="AVESA.00010b.r2.4CG1297210.1.CDS"/>
    </source>
</evidence>
<organism evidence="1 2">
    <name type="scientific">Avena sativa</name>
    <name type="common">Oat</name>
    <dbReference type="NCBI Taxonomy" id="4498"/>
    <lineage>
        <taxon>Eukaryota</taxon>
        <taxon>Viridiplantae</taxon>
        <taxon>Streptophyta</taxon>
        <taxon>Embryophyta</taxon>
        <taxon>Tracheophyta</taxon>
        <taxon>Spermatophyta</taxon>
        <taxon>Magnoliopsida</taxon>
        <taxon>Liliopsida</taxon>
        <taxon>Poales</taxon>
        <taxon>Poaceae</taxon>
        <taxon>BOP clade</taxon>
        <taxon>Pooideae</taxon>
        <taxon>Poodae</taxon>
        <taxon>Poeae</taxon>
        <taxon>Poeae Chloroplast Group 1 (Aveneae type)</taxon>
        <taxon>Aveninae</taxon>
        <taxon>Avena</taxon>
    </lineage>
</organism>
<dbReference type="Proteomes" id="UP001732700">
    <property type="component" value="Chromosome 4C"/>
</dbReference>
<reference evidence="1" key="1">
    <citation type="submission" date="2021-05" db="EMBL/GenBank/DDBJ databases">
        <authorList>
            <person name="Scholz U."/>
            <person name="Mascher M."/>
            <person name="Fiebig A."/>
        </authorList>
    </citation>
    <scope>NUCLEOTIDE SEQUENCE [LARGE SCALE GENOMIC DNA]</scope>
</reference>
<proteinExistence type="predicted"/>
<name>A0ACD5WW11_AVESA</name>